<dbReference type="OrthoDB" id="9776368at2"/>
<dbReference type="NCBIfam" id="TIGR01549">
    <property type="entry name" value="HAD-SF-IA-v1"/>
    <property type="match status" value="1"/>
</dbReference>
<name>A0A5C8P3S0_9BURK</name>
<evidence type="ECO:0000256" key="1">
    <source>
        <dbReference type="ARBA" id="ARBA00022723"/>
    </source>
</evidence>
<dbReference type="Proteomes" id="UP000321548">
    <property type="component" value="Unassembled WGS sequence"/>
</dbReference>
<keyword evidence="2 5" id="KW-0378">Hydrolase</keyword>
<dbReference type="InterPro" id="IPR006439">
    <property type="entry name" value="HAD-SF_hydro_IA"/>
</dbReference>
<dbReference type="GO" id="GO:0046872">
    <property type="term" value="F:metal ion binding"/>
    <property type="evidence" value="ECO:0007669"/>
    <property type="project" value="UniProtKB-KW"/>
</dbReference>
<organism evidence="5 6">
    <name type="scientific">Zeimonas arvi</name>
    <dbReference type="NCBI Taxonomy" id="2498847"/>
    <lineage>
        <taxon>Bacteria</taxon>
        <taxon>Pseudomonadati</taxon>
        <taxon>Pseudomonadota</taxon>
        <taxon>Betaproteobacteria</taxon>
        <taxon>Burkholderiales</taxon>
        <taxon>Burkholderiaceae</taxon>
        <taxon>Zeimonas</taxon>
    </lineage>
</organism>
<sequence>MTAMLQAIFFDLDGTLADTARDLVEPIQAMRADRGLGPLPFEALRPFASMGARGLILRGFGVERDDDDFAALRDEFLARYEQAMLVHTRLFEGMDTVLDALDDAGIRWGVISNKVERYVRPIVEGLGLGARSVCAIGGDTTPFAKPHPEPLLHGARLAAVDPACSVYVGDDLRDIEAGRAAAMRTVAAAYGFCGVSAAPAEWGADHLIETPLQLLAELGIARATSAAASISMGKVPKA</sequence>
<dbReference type="InterPro" id="IPR023214">
    <property type="entry name" value="HAD_sf"/>
</dbReference>
<dbReference type="PANTHER" id="PTHR43434:SF23">
    <property type="entry name" value="PHOSPHOGLYCOLATE PHOSPHATASE"/>
    <property type="match status" value="1"/>
</dbReference>
<dbReference type="GO" id="GO:0006281">
    <property type="term" value="P:DNA repair"/>
    <property type="evidence" value="ECO:0007669"/>
    <property type="project" value="TreeGrafter"/>
</dbReference>
<dbReference type="SUPFAM" id="SSF56784">
    <property type="entry name" value="HAD-like"/>
    <property type="match status" value="1"/>
</dbReference>
<evidence type="ECO:0000313" key="6">
    <source>
        <dbReference type="Proteomes" id="UP000321548"/>
    </source>
</evidence>
<dbReference type="Pfam" id="PF13419">
    <property type="entry name" value="HAD_2"/>
    <property type="match status" value="1"/>
</dbReference>
<reference evidence="5 6" key="1">
    <citation type="submission" date="2019-06" db="EMBL/GenBank/DDBJ databases">
        <title>Quisquiliibacterium sp. nov., isolated from a maize field.</title>
        <authorList>
            <person name="Lin S.-Y."/>
            <person name="Tsai C.-F."/>
            <person name="Young C.-C."/>
        </authorList>
    </citation>
    <scope>NUCLEOTIDE SEQUENCE [LARGE SCALE GENOMIC DNA]</scope>
    <source>
        <strain evidence="5 6">CC-CFT501</strain>
    </source>
</reference>
<dbReference type="InterPro" id="IPR036412">
    <property type="entry name" value="HAD-like_sf"/>
</dbReference>
<dbReference type="Gene3D" id="1.10.150.240">
    <property type="entry name" value="Putative phosphatase, domain 2"/>
    <property type="match status" value="1"/>
</dbReference>
<evidence type="ECO:0000256" key="2">
    <source>
        <dbReference type="ARBA" id="ARBA00022801"/>
    </source>
</evidence>
<proteinExistence type="predicted"/>
<evidence type="ECO:0000313" key="5">
    <source>
        <dbReference type="EMBL" id="TXL68291.1"/>
    </source>
</evidence>
<dbReference type="InterPro" id="IPR023198">
    <property type="entry name" value="PGP-like_dom2"/>
</dbReference>
<evidence type="ECO:0000256" key="4">
    <source>
        <dbReference type="ARBA" id="ARBA00023277"/>
    </source>
</evidence>
<comment type="caution">
    <text evidence="5">The sequence shown here is derived from an EMBL/GenBank/DDBJ whole genome shotgun (WGS) entry which is preliminary data.</text>
</comment>
<dbReference type="RefSeq" id="WP_147702432.1">
    <property type="nucleotide sequence ID" value="NZ_VDUY01000001.1"/>
</dbReference>
<dbReference type="GO" id="GO:0005829">
    <property type="term" value="C:cytosol"/>
    <property type="evidence" value="ECO:0007669"/>
    <property type="project" value="TreeGrafter"/>
</dbReference>
<dbReference type="InterPro" id="IPR050155">
    <property type="entry name" value="HAD-like_hydrolase_sf"/>
</dbReference>
<keyword evidence="1" id="KW-0479">Metal-binding</keyword>
<dbReference type="SFLD" id="SFLDS00003">
    <property type="entry name" value="Haloacid_Dehalogenase"/>
    <property type="match status" value="1"/>
</dbReference>
<evidence type="ECO:0000256" key="3">
    <source>
        <dbReference type="ARBA" id="ARBA00022842"/>
    </source>
</evidence>
<dbReference type="AlphaFoldDB" id="A0A5C8P3S0"/>
<dbReference type="InterPro" id="IPR041492">
    <property type="entry name" value="HAD_2"/>
</dbReference>
<gene>
    <name evidence="5" type="ORF">FHP08_00950</name>
</gene>
<dbReference type="GO" id="GO:0008967">
    <property type="term" value="F:phosphoglycolate phosphatase activity"/>
    <property type="evidence" value="ECO:0007669"/>
    <property type="project" value="TreeGrafter"/>
</dbReference>
<keyword evidence="3" id="KW-0460">Magnesium</keyword>
<keyword evidence="6" id="KW-1185">Reference proteome</keyword>
<dbReference type="Gene3D" id="3.40.50.1000">
    <property type="entry name" value="HAD superfamily/HAD-like"/>
    <property type="match status" value="1"/>
</dbReference>
<protein>
    <submittedName>
        <fullName evidence="5">HAD-IA family hydrolase</fullName>
    </submittedName>
</protein>
<dbReference type="SFLD" id="SFLDG01129">
    <property type="entry name" value="C1.5:_HAD__Beta-PGM__Phosphata"/>
    <property type="match status" value="1"/>
</dbReference>
<keyword evidence="4" id="KW-0119">Carbohydrate metabolism</keyword>
<dbReference type="EMBL" id="VDUY01000001">
    <property type="protein sequence ID" value="TXL68291.1"/>
    <property type="molecule type" value="Genomic_DNA"/>
</dbReference>
<accession>A0A5C8P3S0</accession>
<dbReference type="PANTHER" id="PTHR43434">
    <property type="entry name" value="PHOSPHOGLYCOLATE PHOSPHATASE"/>
    <property type="match status" value="1"/>
</dbReference>